<dbReference type="InterPro" id="IPR002067">
    <property type="entry name" value="MCP"/>
</dbReference>
<evidence type="ECO:0000256" key="12">
    <source>
        <dbReference type="RuleBase" id="RU000488"/>
    </source>
</evidence>
<gene>
    <name evidence="13" type="ORF">GOP47_0008165</name>
</gene>
<comment type="similarity">
    <text evidence="3 12">Belongs to the mitochondrial carrier (TC 2.A.29) family.</text>
</comment>
<evidence type="ECO:0000256" key="3">
    <source>
        <dbReference type="ARBA" id="ARBA00006375"/>
    </source>
</evidence>
<dbReference type="Proteomes" id="UP000886520">
    <property type="component" value="Chromosome 8"/>
</dbReference>
<protein>
    <submittedName>
        <fullName evidence="13">Uncharacterized protein</fullName>
    </submittedName>
</protein>
<evidence type="ECO:0000256" key="11">
    <source>
        <dbReference type="PROSITE-ProRule" id="PRU00282"/>
    </source>
</evidence>
<dbReference type="PRINTS" id="PR00926">
    <property type="entry name" value="MITOCARRIER"/>
</dbReference>
<evidence type="ECO:0000256" key="2">
    <source>
        <dbReference type="ARBA" id="ARBA00004173"/>
    </source>
</evidence>
<evidence type="ECO:0000256" key="9">
    <source>
        <dbReference type="ARBA" id="ARBA00023128"/>
    </source>
</evidence>
<dbReference type="FunFam" id="1.50.40.10:FF:000030">
    <property type="entry name" value="Mitochondrial uncoupling protein 5"/>
    <property type="match status" value="1"/>
</dbReference>
<keyword evidence="9" id="KW-0496">Mitochondrion</keyword>
<reference evidence="13" key="1">
    <citation type="submission" date="2021-01" db="EMBL/GenBank/DDBJ databases">
        <title>Adiantum capillus-veneris genome.</title>
        <authorList>
            <person name="Fang Y."/>
            <person name="Liao Q."/>
        </authorList>
    </citation>
    <scope>NUCLEOTIDE SEQUENCE</scope>
    <source>
        <strain evidence="13">H3</strain>
        <tissue evidence="13">Leaf</tissue>
    </source>
</reference>
<feature type="repeat" description="Solcar" evidence="11">
    <location>
        <begin position="134"/>
        <end position="225"/>
    </location>
</feature>
<dbReference type="InterPro" id="IPR023395">
    <property type="entry name" value="MCP_dom_sf"/>
</dbReference>
<dbReference type="InterPro" id="IPR050391">
    <property type="entry name" value="Mito_Metabolite_Transporter"/>
</dbReference>
<comment type="caution">
    <text evidence="13">The sequence shown here is derived from an EMBL/GenBank/DDBJ whole genome shotgun (WGS) entry which is preliminary data.</text>
</comment>
<keyword evidence="4 12" id="KW-0813">Transport</keyword>
<dbReference type="EMBL" id="JABFUD020000008">
    <property type="protein sequence ID" value="KAI5076100.1"/>
    <property type="molecule type" value="Genomic_DNA"/>
</dbReference>
<keyword evidence="7" id="KW-1133">Transmembrane helix</keyword>
<dbReference type="GO" id="GO:0016020">
    <property type="term" value="C:membrane"/>
    <property type="evidence" value="ECO:0007669"/>
    <property type="project" value="UniProtKB-SubCell"/>
</dbReference>
<proteinExistence type="inferred from homology"/>
<dbReference type="GO" id="GO:0006839">
    <property type="term" value="P:mitochondrial transport"/>
    <property type="evidence" value="ECO:0007669"/>
    <property type="project" value="UniProtKB-ARBA"/>
</dbReference>
<accession>A0A9D4UYF0</accession>
<dbReference type="GO" id="GO:0005310">
    <property type="term" value="F:dicarboxylic acid transmembrane transporter activity"/>
    <property type="evidence" value="ECO:0007669"/>
    <property type="project" value="UniProtKB-ARBA"/>
</dbReference>
<comment type="subcellular location">
    <subcellularLocation>
        <location evidence="1">Membrane</location>
        <topology evidence="1">Multi-pass membrane protein</topology>
    </subcellularLocation>
    <subcellularLocation>
        <location evidence="2">Mitochondrion</location>
    </subcellularLocation>
</comment>
<dbReference type="PROSITE" id="PS50920">
    <property type="entry name" value="SOLCAR"/>
    <property type="match status" value="3"/>
</dbReference>
<keyword evidence="6" id="KW-0677">Repeat</keyword>
<evidence type="ECO:0000256" key="10">
    <source>
        <dbReference type="ARBA" id="ARBA00023136"/>
    </source>
</evidence>
<dbReference type="SUPFAM" id="SSF103506">
    <property type="entry name" value="Mitochondrial carrier"/>
    <property type="match status" value="1"/>
</dbReference>
<name>A0A9D4UYF0_ADICA</name>
<dbReference type="InterPro" id="IPR018108">
    <property type="entry name" value="MCP_transmembrane"/>
</dbReference>
<keyword evidence="14" id="KW-1185">Reference proteome</keyword>
<evidence type="ECO:0000256" key="6">
    <source>
        <dbReference type="ARBA" id="ARBA00022737"/>
    </source>
</evidence>
<sequence>MGIKAFVEGGLASVVAGCSTHPLDLIKVRMQLQGEAATCNPQVHGPLPRPAIALGMRPGGTQLHHFCSAAVATHVASTQRGPMAIGAEIVRTEGVKALFSGVSATVLRQCLYSTTRMGLYEVLKQRWAGKDGGLPVVKKVGAGMIAGAIGAAIGNPADVAMVRMQADGRLPRAQRRNYAGVGDALWRMVKQEGVRVLWRGSALTMQRAMVVTASQLATYDQAKESLARRRLLPPGIATHVASSCAAGLVASLASNPIDVIKTRFMNMTPGTYTGGLDCALKTVRSEGPLALYKGFLPTLMRQGPFTIVLFVSLEQIRHLLRHF</sequence>
<evidence type="ECO:0000256" key="4">
    <source>
        <dbReference type="ARBA" id="ARBA00022448"/>
    </source>
</evidence>
<keyword evidence="5 11" id="KW-0812">Transmembrane</keyword>
<feature type="repeat" description="Solcar" evidence="11">
    <location>
        <begin position="234"/>
        <end position="319"/>
    </location>
</feature>
<evidence type="ECO:0000256" key="1">
    <source>
        <dbReference type="ARBA" id="ARBA00004141"/>
    </source>
</evidence>
<evidence type="ECO:0000256" key="8">
    <source>
        <dbReference type="ARBA" id="ARBA00023016"/>
    </source>
</evidence>
<evidence type="ECO:0000313" key="13">
    <source>
        <dbReference type="EMBL" id="KAI5076100.1"/>
    </source>
</evidence>
<evidence type="ECO:0000256" key="5">
    <source>
        <dbReference type="ARBA" id="ARBA00022692"/>
    </source>
</evidence>
<organism evidence="13 14">
    <name type="scientific">Adiantum capillus-veneris</name>
    <name type="common">Maidenhair fern</name>
    <dbReference type="NCBI Taxonomy" id="13818"/>
    <lineage>
        <taxon>Eukaryota</taxon>
        <taxon>Viridiplantae</taxon>
        <taxon>Streptophyta</taxon>
        <taxon>Embryophyta</taxon>
        <taxon>Tracheophyta</taxon>
        <taxon>Polypodiopsida</taxon>
        <taxon>Polypodiidae</taxon>
        <taxon>Polypodiales</taxon>
        <taxon>Pteridineae</taxon>
        <taxon>Pteridaceae</taxon>
        <taxon>Vittarioideae</taxon>
        <taxon>Adiantum</taxon>
    </lineage>
</organism>
<evidence type="ECO:0000313" key="14">
    <source>
        <dbReference type="Proteomes" id="UP000886520"/>
    </source>
</evidence>
<feature type="repeat" description="Solcar" evidence="11">
    <location>
        <begin position="4"/>
        <end position="126"/>
    </location>
</feature>
<dbReference type="Gene3D" id="1.50.40.10">
    <property type="entry name" value="Mitochondrial carrier domain"/>
    <property type="match status" value="1"/>
</dbReference>
<evidence type="ECO:0000256" key="7">
    <source>
        <dbReference type="ARBA" id="ARBA00022989"/>
    </source>
</evidence>
<keyword evidence="10 11" id="KW-0472">Membrane</keyword>
<keyword evidence="8" id="KW-0346">Stress response</keyword>
<dbReference type="PANTHER" id="PTHR45618">
    <property type="entry name" value="MITOCHONDRIAL DICARBOXYLATE CARRIER-RELATED"/>
    <property type="match status" value="1"/>
</dbReference>
<dbReference type="OrthoDB" id="6703404at2759"/>
<dbReference type="AlphaFoldDB" id="A0A9D4UYF0"/>
<dbReference type="GO" id="GO:0005739">
    <property type="term" value="C:mitochondrion"/>
    <property type="evidence" value="ECO:0007669"/>
    <property type="project" value="UniProtKB-SubCell"/>
</dbReference>
<dbReference type="Pfam" id="PF00153">
    <property type="entry name" value="Mito_carr"/>
    <property type="match status" value="4"/>
</dbReference>